<keyword evidence="1" id="KW-1133">Transmembrane helix</keyword>
<evidence type="ECO:0000313" key="2">
    <source>
        <dbReference type="EMBL" id="KAJ7634704.1"/>
    </source>
</evidence>
<protein>
    <recommendedName>
        <fullName evidence="4">Transmembrane protein</fullName>
    </recommendedName>
</protein>
<keyword evidence="1" id="KW-0472">Membrane</keyword>
<proteinExistence type="predicted"/>
<keyword evidence="1" id="KW-0812">Transmembrane</keyword>
<accession>A0AAD7BZ89</accession>
<organism evidence="2 3">
    <name type="scientific">Roridomyces roridus</name>
    <dbReference type="NCBI Taxonomy" id="1738132"/>
    <lineage>
        <taxon>Eukaryota</taxon>
        <taxon>Fungi</taxon>
        <taxon>Dikarya</taxon>
        <taxon>Basidiomycota</taxon>
        <taxon>Agaricomycotina</taxon>
        <taxon>Agaricomycetes</taxon>
        <taxon>Agaricomycetidae</taxon>
        <taxon>Agaricales</taxon>
        <taxon>Marasmiineae</taxon>
        <taxon>Mycenaceae</taxon>
        <taxon>Roridomyces</taxon>
    </lineage>
</organism>
<dbReference type="Proteomes" id="UP001221142">
    <property type="component" value="Unassembled WGS sequence"/>
</dbReference>
<keyword evidence="3" id="KW-1185">Reference proteome</keyword>
<gene>
    <name evidence="2" type="ORF">FB45DRAFT_472363</name>
</gene>
<evidence type="ECO:0000256" key="1">
    <source>
        <dbReference type="SAM" id="Phobius"/>
    </source>
</evidence>
<evidence type="ECO:0000313" key="3">
    <source>
        <dbReference type="Proteomes" id="UP001221142"/>
    </source>
</evidence>
<comment type="caution">
    <text evidence="2">The sequence shown here is derived from an EMBL/GenBank/DDBJ whole genome shotgun (WGS) entry which is preliminary data.</text>
</comment>
<dbReference type="Gene3D" id="2.60.120.260">
    <property type="entry name" value="Galactose-binding domain-like"/>
    <property type="match status" value="1"/>
</dbReference>
<reference evidence="2" key="1">
    <citation type="submission" date="2023-03" db="EMBL/GenBank/DDBJ databases">
        <title>Massive genome expansion in bonnet fungi (Mycena s.s.) driven by repeated elements and novel gene families across ecological guilds.</title>
        <authorList>
            <consortium name="Lawrence Berkeley National Laboratory"/>
            <person name="Harder C.B."/>
            <person name="Miyauchi S."/>
            <person name="Viragh M."/>
            <person name="Kuo A."/>
            <person name="Thoen E."/>
            <person name="Andreopoulos B."/>
            <person name="Lu D."/>
            <person name="Skrede I."/>
            <person name="Drula E."/>
            <person name="Henrissat B."/>
            <person name="Morin E."/>
            <person name="Kohler A."/>
            <person name="Barry K."/>
            <person name="LaButti K."/>
            <person name="Morin E."/>
            <person name="Salamov A."/>
            <person name="Lipzen A."/>
            <person name="Mereny Z."/>
            <person name="Hegedus B."/>
            <person name="Baldrian P."/>
            <person name="Stursova M."/>
            <person name="Weitz H."/>
            <person name="Taylor A."/>
            <person name="Grigoriev I.V."/>
            <person name="Nagy L.G."/>
            <person name="Martin F."/>
            <person name="Kauserud H."/>
        </authorList>
    </citation>
    <scope>NUCLEOTIDE SEQUENCE</scope>
    <source>
        <strain evidence="2">9284</strain>
    </source>
</reference>
<dbReference type="EMBL" id="JARKIF010000007">
    <property type="protein sequence ID" value="KAJ7634704.1"/>
    <property type="molecule type" value="Genomic_DNA"/>
</dbReference>
<evidence type="ECO:0008006" key="4">
    <source>
        <dbReference type="Google" id="ProtNLM"/>
    </source>
</evidence>
<name>A0AAD7BZ89_9AGAR</name>
<feature type="transmembrane region" description="Helical" evidence="1">
    <location>
        <begin position="189"/>
        <end position="213"/>
    </location>
</feature>
<sequence length="285" mass="30417">MATNRTIDDTNGDLITGFMPVYAPTSAWNPTNCTVCFVQPEGGQFFDYTKHDSTQVASVPSSVTLNFTGTAIYLFCVVPNTVPLTTTFVDLKFTLDGAPVGTYTHVPDSSSDILYQVPVLSTQNLNNTPHTLIAETAGNSLFIFDFAIYTFDDSPPKVSASGPGLSSSVSTQPTSTATVQISDQNRIPIAAIVVGSISAWSVVAIALVVVLCWRRRSRQPSPDSEIDAFTGIPLVSTFFRLTGGNKSQSATILLNPGAEDPILPPYALTDPFGTHVQTSAQKITL</sequence>
<dbReference type="AlphaFoldDB" id="A0AAD7BZ89"/>